<sequence length="231" mass="27316">MRNYTPPREPERQYSKYYNTPARRLQCRTNQARYRNRQRDYQAHLEENVRRLREELDGLKRRRQDLKSLEKNNENPWLVVTKAVCLIEKRFQSPWSGENDEGMSNSHDCRHFGDLEPSFSHDIFMGNVCGLDAVMQQLQCYSQYFGFPQIQLRRVEERAPGVLTATARLSLTITELTLRRLFPLISREPRSKYDTNWGDRLVGQRLECSCSLNFLFDADVWEEVSGDVTLE</sequence>
<keyword evidence="1" id="KW-0175">Coiled coil</keyword>
<dbReference type="Proteomes" id="UP000198211">
    <property type="component" value="Unassembled WGS sequence"/>
</dbReference>
<dbReference type="EMBL" id="NBNE01005555">
    <property type="protein sequence ID" value="OWZ03390.1"/>
    <property type="molecule type" value="Genomic_DNA"/>
</dbReference>
<evidence type="ECO:0000313" key="3">
    <source>
        <dbReference type="Proteomes" id="UP000198211"/>
    </source>
</evidence>
<reference evidence="3" key="1">
    <citation type="submission" date="2017-03" db="EMBL/GenBank/DDBJ databases">
        <title>Phytopthora megakarya and P. palmivora, two closely related causual agents of cacao black pod achieved similar genome size and gene model numbers by different mechanisms.</title>
        <authorList>
            <person name="Ali S."/>
            <person name="Shao J."/>
            <person name="Larry D.J."/>
            <person name="Kronmiller B."/>
            <person name="Shen D."/>
            <person name="Strem M.D."/>
            <person name="Melnick R.L."/>
            <person name="Guiltinan M.J."/>
            <person name="Tyler B.M."/>
            <person name="Meinhardt L.W."/>
            <person name="Bailey B.A."/>
        </authorList>
    </citation>
    <scope>NUCLEOTIDE SEQUENCE [LARGE SCALE GENOMIC DNA]</scope>
    <source>
        <strain evidence="3">zdho120</strain>
    </source>
</reference>
<proteinExistence type="predicted"/>
<accession>A0A225VFW3</accession>
<name>A0A225VFW3_9STRA</name>
<protein>
    <submittedName>
        <fullName evidence="2">Bzip transcription factor</fullName>
    </submittedName>
</protein>
<gene>
    <name evidence="2" type="ORF">PHMEG_00024890</name>
</gene>
<comment type="caution">
    <text evidence="2">The sequence shown here is derived from an EMBL/GenBank/DDBJ whole genome shotgun (WGS) entry which is preliminary data.</text>
</comment>
<evidence type="ECO:0000256" key="1">
    <source>
        <dbReference type="SAM" id="Coils"/>
    </source>
</evidence>
<evidence type="ECO:0000313" key="2">
    <source>
        <dbReference type="EMBL" id="OWZ03390.1"/>
    </source>
</evidence>
<feature type="coiled-coil region" evidence="1">
    <location>
        <begin position="35"/>
        <end position="72"/>
    </location>
</feature>
<keyword evidence="3" id="KW-1185">Reference proteome</keyword>
<organism evidence="2 3">
    <name type="scientific">Phytophthora megakarya</name>
    <dbReference type="NCBI Taxonomy" id="4795"/>
    <lineage>
        <taxon>Eukaryota</taxon>
        <taxon>Sar</taxon>
        <taxon>Stramenopiles</taxon>
        <taxon>Oomycota</taxon>
        <taxon>Peronosporomycetes</taxon>
        <taxon>Peronosporales</taxon>
        <taxon>Peronosporaceae</taxon>
        <taxon>Phytophthora</taxon>
    </lineage>
</organism>
<dbReference type="OrthoDB" id="121145at2759"/>
<dbReference type="CDD" id="cd14686">
    <property type="entry name" value="bZIP"/>
    <property type="match status" value="1"/>
</dbReference>
<dbReference type="AlphaFoldDB" id="A0A225VFW3"/>